<dbReference type="InterPro" id="IPR003597">
    <property type="entry name" value="Ig_C1-set"/>
</dbReference>
<evidence type="ECO:0000256" key="7">
    <source>
        <dbReference type="ARBA" id="ARBA00023157"/>
    </source>
</evidence>
<evidence type="ECO:0000256" key="12">
    <source>
        <dbReference type="SAM" id="SignalP"/>
    </source>
</evidence>
<dbReference type="GeneID" id="117660451"/>
<dbReference type="InterPro" id="IPR036179">
    <property type="entry name" value="Ig-like_dom_sf"/>
</dbReference>
<organism evidence="14 15">
    <name type="scientific">Pantherophis guttatus</name>
    <name type="common">Corn snake</name>
    <name type="synonym">Elaphe guttata</name>
    <dbReference type="NCBI Taxonomy" id="94885"/>
    <lineage>
        <taxon>Eukaryota</taxon>
        <taxon>Metazoa</taxon>
        <taxon>Chordata</taxon>
        <taxon>Craniata</taxon>
        <taxon>Vertebrata</taxon>
        <taxon>Euteleostomi</taxon>
        <taxon>Lepidosauria</taxon>
        <taxon>Squamata</taxon>
        <taxon>Bifurcata</taxon>
        <taxon>Unidentata</taxon>
        <taxon>Episquamata</taxon>
        <taxon>Toxicofera</taxon>
        <taxon>Serpentes</taxon>
        <taxon>Colubroidea</taxon>
        <taxon>Colubridae</taxon>
        <taxon>Colubrinae</taxon>
        <taxon>Pantherophis</taxon>
    </lineage>
</organism>
<sequence length="304" mass="33864">MPSAEIPETIGVNMASLRMLLFTFLLLNVLSDIQAGDDCLSCSKPNIAELGKDIMIKCKNNAPIVSMGIRFCPLKGDCIPKGVIKKPNSTLTDGETTLEFHNNTASLSINPIKISHEGTYILSYITRNCMDNLSISLEVFAPYTNPQVMKQEDTLICTASGGYPEEKFYWVFKGGTNLTHKSTSQSVKNENGSFSLSNTLQLESAPSETEYCCTLNHTRVPSRQVSTCMILQNVSTSMIIAEKTTLNTPMIIIIVIAIISLACILLAVTWWRTGRKNYLLQKWQKFTHANKSMYFFQFNETNPS</sequence>
<evidence type="ECO:0000256" key="9">
    <source>
        <dbReference type="ARBA" id="ARBA00023180"/>
    </source>
</evidence>
<keyword evidence="2" id="KW-1003">Cell membrane</keyword>
<dbReference type="InterPro" id="IPR013783">
    <property type="entry name" value="Ig-like_fold"/>
</dbReference>
<feature type="signal peptide" evidence="12">
    <location>
        <begin position="1"/>
        <end position="35"/>
    </location>
</feature>
<keyword evidence="5 11" id="KW-1133">Transmembrane helix</keyword>
<dbReference type="RefSeq" id="XP_034264415.1">
    <property type="nucleotide sequence ID" value="XM_034408524.2"/>
</dbReference>
<dbReference type="InterPro" id="IPR007110">
    <property type="entry name" value="Ig-like_dom"/>
</dbReference>
<keyword evidence="7" id="KW-1015">Disulfide bond</keyword>
<name>A0A6P9B8T0_PANGU</name>
<dbReference type="GO" id="GO:0031295">
    <property type="term" value="P:T cell costimulation"/>
    <property type="evidence" value="ECO:0007669"/>
    <property type="project" value="TreeGrafter"/>
</dbReference>
<dbReference type="GO" id="GO:0071222">
    <property type="term" value="P:cellular response to lipopolysaccharide"/>
    <property type="evidence" value="ECO:0007669"/>
    <property type="project" value="TreeGrafter"/>
</dbReference>
<feature type="transmembrane region" description="Helical" evidence="11">
    <location>
        <begin position="250"/>
        <end position="271"/>
    </location>
</feature>
<dbReference type="SUPFAM" id="SSF48726">
    <property type="entry name" value="Immunoglobulin"/>
    <property type="match status" value="2"/>
</dbReference>
<dbReference type="PROSITE" id="PS50835">
    <property type="entry name" value="IG_LIKE"/>
    <property type="match status" value="1"/>
</dbReference>
<evidence type="ECO:0000256" key="1">
    <source>
        <dbReference type="ARBA" id="ARBA00004251"/>
    </source>
</evidence>
<keyword evidence="3 11" id="KW-0812">Transmembrane</keyword>
<evidence type="ECO:0000256" key="3">
    <source>
        <dbReference type="ARBA" id="ARBA00022692"/>
    </source>
</evidence>
<dbReference type="Gene3D" id="2.60.40.10">
    <property type="entry name" value="Immunoglobulins"/>
    <property type="match status" value="2"/>
</dbReference>
<dbReference type="Proteomes" id="UP001652622">
    <property type="component" value="Unplaced"/>
</dbReference>
<evidence type="ECO:0000256" key="11">
    <source>
        <dbReference type="SAM" id="Phobius"/>
    </source>
</evidence>
<accession>A0A6P9B8T0</accession>
<evidence type="ECO:0000256" key="5">
    <source>
        <dbReference type="ARBA" id="ARBA00022989"/>
    </source>
</evidence>
<evidence type="ECO:0000256" key="4">
    <source>
        <dbReference type="ARBA" id="ARBA00022729"/>
    </source>
</evidence>
<gene>
    <name evidence="15" type="primary">LOC117660451</name>
</gene>
<evidence type="ECO:0000256" key="6">
    <source>
        <dbReference type="ARBA" id="ARBA00023136"/>
    </source>
</evidence>
<keyword evidence="8" id="KW-0675">Receptor</keyword>
<evidence type="ECO:0000313" key="15">
    <source>
        <dbReference type="RefSeq" id="XP_034264415.1"/>
    </source>
</evidence>
<feature type="domain" description="Ig-like" evidence="13">
    <location>
        <begin position="142"/>
        <end position="226"/>
    </location>
</feature>
<evidence type="ECO:0000256" key="10">
    <source>
        <dbReference type="ARBA" id="ARBA00023319"/>
    </source>
</evidence>
<evidence type="ECO:0000256" key="8">
    <source>
        <dbReference type="ARBA" id="ARBA00023170"/>
    </source>
</evidence>
<dbReference type="KEGG" id="pgut:117660451"/>
<evidence type="ECO:0000313" key="14">
    <source>
        <dbReference type="Proteomes" id="UP001652622"/>
    </source>
</evidence>
<dbReference type="GO" id="GO:0042130">
    <property type="term" value="P:negative regulation of T cell proliferation"/>
    <property type="evidence" value="ECO:0007669"/>
    <property type="project" value="TreeGrafter"/>
</dbReference>
<dbReference type="PANTHER" id="PTHR25466">
    <property type="entry name" value="T-LYMPHOCYTE ACTIVATION ANTIGEN"/>
    <property type="match status" value="1"/>
</dbReference>
<protein>
    <submittedName>
        <fullName evidence="15">CD276 antigen homolog</fullName>
    </submittedName>
</protein>
<dbReference type="InterPro" id="IPR051713">
    <property type="entry name" value="T-cell_Activation_Regulation"/>
</dbReference>
<reference evidence="15" key="1">
    <citation type="submission" date="2025-08" db="UniProtKB">
        <authorList>
            <consortium name="RefSeq"/>
        </authorList>
    </citation>
    <scope>IDENTIFICATION</scope>
    <source>
        <tissue evidence="15">Blood</tissue>
    </source>
</reference>
<dbReference type="PANTHER" id="PTHR25466:SF9">
    <property type="entry name" value="FIBRONECTIN TYPE-III DOMAIN-CONTAINING PROTEIN"/>
    <property type="match status" value="1"/>
</dbReference>
<dbReference type="GO" id="GO:0006955">
    <property type="term" value="P:immune response"/>
    <property type="evidence" value="ECO:0007669"/>
    <property type="project" value="TreeGrafter"/>
</dbReference>
<feature type="chain" id="PRO_5028334421" evidence="12">
    <location>
        <begin position="36"/>
        <end position="304"/>
    </location>
</feature>
<dbReference type="GO" id="GO:0042102">
    <property type="term" value="P:positive regulation of T cell proliferation"/>
    <property type="evidence" value="ECO:0007669"/>
    <property type="project" value="TreeGrafter"/>
</dbReference>
<comment type="subcellular location">
    <subcellularLocation>
        <location evidence="1">Cell membrane</location>
        <topology evidence="1">Single-pass type I membrane protein</topology>
    </subcellularLocation>
</comment>
<keyword evidence="6 11" id="KW-0472">Membrane</keyword>
<dbReference type="Pfam" id="PF07654">
    <property type="entry name" value="C1-set"/>
    <property type="match status" value="1"/>
</dbReference>
<keyword evidence="9" id="KW-0325">Glycoprotein</keyword>
<keyword evidence="14" id="KW-1185">Reference proteome</keyword>
<dbReference type="InParanoid" id="A0A6P9B8T0"/>
<keyword evidence="4 12" id="KW-0732">Signal</keyword>
<evidence type="ECO:0000256" key="2">
    <source>
        <dbReference type="ARBA" id="ARBA00022475"/>
    </source>
</evidence>
<keyword evidence="10" id="KW-0393">Immunoglobulin domain</keyword>
<proteinExistence type="predicted"/>
<dbReference type="GO" id="GO:0009897">
    <property type="term" value="C:external side of plasma membrane"/>
    <property type="evidence" value="ECO:0007669"/>
    <property type="project" value="TreeGrafter"/>
</dbReference>
<dbReference type="AlphaFoldDB" id="A0A6P9B8T0"/>
<evidence type="ECO:0000259" key="13">
    <source>
        <dbReference type="PROSITE" id="PS50835"/>
    </source>
</evidence>
<dbReference type="GO" id="GO:0007166">
    <property type="term" value="P:cell surface receptor signaling pathway"/>
    <property type="evidence" value="ECO:0007669"/>
    <property type="project" value="TreeGrafter"/>
</dbReference>
<dbReference type="OMA" id="ETTLEFH"/>